<proteinExistence type="predicted"/>
<dbReference type="InterPro" id="IPR001138">
    <property type="entry name" value="Zn2Cys6_DnaBD"/>
</dbReference>
<evidence type="ECO:0000313" key="3">
    <source>
        <dbReference type="Proteomes" id="UP001431209"/>
    </source>
</evidence>
<dbReference type="Proteomes" id="UP001431209">
    <property type="component" value="Unassembled WGS sequence"/>
</dbReference>
<dbReference type="Pfam" id="PF00172">
    <property type="entry name" value="Zn_clus"/>
    <property type="match status" value="1"/>
</dbReference>
<reference evidence="2 3" key="1">
    <citation type="submission" date="2024-03" db="EMBL/GenBank/DDBJ databases">
        <title>The Acrasis kona genome and developmental transcriptomes reveal deep origins of eukaryotic multicellular pathways.</title>
        <authorList>
            <person name="Sheikh S."/>
            <person name="Fu C.-J."/>
            <person name="Brown M.W."/>
            <person name="Baldauf S.L."/>
        </authorList>
    </citation>
    <scope>NUCLEOTIDE SEQUENCE [LARGE SCALE GENOMIC DNA]</scope>
    <source>
        <strain evidence="2 3">ATCC MYA-3509</strain>
    </source>
</reference>
<keyword evidence="3" id="KW-1185">Reference proteome</keyword>
<evidence type="ECO:0000259" key="1">
    <source>
        <dbReference type="PROSITE" id="PS50048"/>
    </source>
</evidence>
<dbReference type="GO" id="GO:0008270">
    <property type="term" value="F:zinc ion binding"/>
    <property type="evidence" value="ECO:0007669"/>
    <property type="project" value="InterPro"/>
</dbReference>
<dbReference type="InterPro" id="IPR036864">
    <property type="entry name" value="Zn2-C6_fun-type_DNA-bd_sf"/>
</dbReference>
<dbReference type="CDD" id="cd00067">
    <property type="entry name" value="GAL4"/>
    <property type="match status" value="1"/>
</dbReference>
<feature type="domain" description="Zn(2)-C6 fungal-type" evidence="1">
    <location>
        <begin position="9"/>
        <end position="39"/>
    </location>
</feature>
<comment type="caution">
    <text evidence="2">The sequence shown here is derived from an EMBL/GenBank/DDBJ whole genome shotgun (WGS) entry which is preliminary data.</text>
</comment>
<name>A0AAW2YQB4_9EUKA</name>
<dbReference type="SMART" id="SM00066">
    <property type="entry name" value="GAL4"/>
    <property type="match status" value="1"/>
</dbReference>
<protein>
    <recommendedName>
        <fullName evidence="1">Zn(2)-C6 fungal-type domain-containing protein</fullName>
    </recommendedName>
</protein>
<dbReference type="SUPFAM" id="SSF57701">
    <property type="entry name" value="Zn2/Cys6 DNA-binding domain"/>
    <property type="match status" value="1"/>
</dbReference>
<dbReference type="Gene3D" id="4.10.240.10">
    <property type="entry name" value="Zn(2)-C6 fungal-type DNA-binding domain"/>
    <property type="match status" value="1"/>
</dbReference>
<dbReference type="GO" id="GO:0000981">
    <property type="term" value="F:DNA-binding transcription factor activity, RNA polymerase II-specific"/>
    <property type="evidence" value="ECO:0007669"/>
    <property type="project" value="InterPro"/>
</dbReference>
<organism evidence="2 3">
    <name type="scientific">Acrasis kona</name>
    <dbReference type="NCBI Taxonomy" id="1008807"/>
    <lineage>
        <taxon>Eukaryota</taxon>
        <taxon>Discoba</taxon>
        <taxon>Heterolobosea</taxon>
        <taxon>Tetramitia</taxon>
        <taxon>Eutetramitia</taxon>
        <taxon>Acrasidae</taxon>
        <taxon>Acrasis</taxon>
    </lineage>
</organism>
<dbReference type="EMBL" id="JAOPGA020000498">
    <property type="protein sequence ID" value="KAL0479093.1"/>
    <property type="molecule type" value="Genomic_DNA"/>
</dbReference>
<sequence>MLQEVNASACILCNKAHRKCDRQKPCCSSCTIRNIECKYESNGGSNNSGSTSPKRKKQKRELPYQAMVSNFNVKKSHVSATVYNSPLSQSYLLLDPDRVQAVSSGESKQEEDIACILALQCWSHIKTGNKSESQKYFQECLRVLSTKMDTIYTNTTISRILVLLCTTLVHENERLRIRFYLNIVIPYFETFDYLRMSSPLERERHKFFHVEACMASFATKHNESPEDYLKTTVKSPIEISIFVKISLSLFITNERIKQFTNQNNGRCIPQELIEFSDKCRSDILYKTNSQIIDRKTLQWLSPLVRGVYLVNSEQLIHDNDHFIIMIIEGAKMQFLFFEDMLSSRDAQESAVFVSKSTVTDVFKFCAANVIHSVIFAAVVHTYLVKNATNIGDRKCALDWLKIDREALEHLIDKFDYAIPRCARMVKQIMNTIEMYNCNTNYLVDSVANKHFETNDVDFEAFFWDILNTDVGGDEFIVQ</sequence>
<dbReference type="AlphaFoldDB" id="A0AAW2YQB4"/>
<accession>A0AAW2YQB4</accession>
<gene>
    <name evidence="2" type="ORF">AKO1_010344</name>
</gene>
<dbReference type="PROSITE" id="PS50048">
    <property type="entry name" value="ZN2_CY6_FUNGAL_2"/>
    <property type="match status" value="1"/>
</dbReference>
<evidence type="ECO:0000313" key="2">
    <source>
        <dbReference type="EMBL" id="KAL0479093.1"/>
    </source>
</evidence>